<evidence type="ECO:0000259" key="1">
    <source>
        <dbReference type="SMART" id="SM00347"/>
    </source>
</evidence>
<evidence type="ECO:0000313" key="3">
    <source>
        <dbReference type="Proteomes" id="UP000460435"/>
    </source>
</evidence>
<dbReference type="InterPro" id="IPR000835">
    <property type="entry name" value="HTH_MarR-typ"/>
</dbReference>
<feature type="domain" description="HTH marR-type" evidence="1">
    <location>
        <begin position="29"/>
        <end position="129"/>
    </location>
</feature>
<dbReference type="InterPro" id="IPR036390">
    <property type="entry name" value="WH_DNA-bd_sf"/>
</dbReference>
<dbReference type="InterPro" id="IPR039422">
    <property type="entry name" value="MarR/SlyA-like"/>
</dbReference>
<evidence type="ECO:0000313" key="2">
    <source>
        <dbReference type="EMBL" id="NDL57183.1"/>
    </source>
</evidence>
<dbReference type="EMBL" id="WLZY01000002">
    <property type="protein sequence ID" value="NDL57183.1"/>
    <property type="molecule type" value="Genomic_DNA"/>
</dbReference>
<dbReference type="SMART" id="SM00347">
    <property type="entry name" value="HTH_MARR"/>
    <property type="match status" value="1"/>
</dbReference>
<reference evidence="2 3" key="1">
    <citation type="submission" date="2019-11" db="EMBL/GenBank/DDBJ databases">
        <authorList>
            <person name="Li X.-J."/>
            <person name="Feng X.-M."/>
        </authorList>
    </citation>
    <scope>NUCLEOTIDE SEQUENCE [LARGE SCALE GENOMIC DNA]</scope>
    <source>
        <strain evidence="2 3">XMNu-373</strain>
    </source>
</reference>
<dbReference type="GO" id="GO:0003700">
    <property type="term" value="F:DNA-binding transcription factor activity"/>
    <property type="evidence" value="ECO:0007669"/>
    <property type="project" value="InterPro"/>
</dbReference>
<dbReference type="GO" id="GO:0006950">
    <property type="term" value="P:response to stress"/>
    <property type="evidence" value="ECO:0007669"/>
    <property type="project" value="TreeGrafter"/>
</dbReference>
<accession>A0A7K3M1L1</accession>
<dbReference type="RefSeq" id="WP_162449849.1">
    <property type="nucleotide sequence ID" value="NZ_WLZY01000002.1"/>
</dbReference>
<protein>
    <submittedName>
        <fullName evidence="2">MarR family transcriptional regulator</fullName>
    </submittedName>
</protein>
<comment type="caution">
    <text evidence="2">The sequence shown here is derived from an EMBL/GenBank/DDBJ whole genome shotgun (WGS) entry which is preliminary data.</text>
</comment>
<organism evidence="2 3">
    <name type="scientific">Phytoactinopolyspora mesophila</name>
    <dbReference type="NCBI Taxonomy" id="2650750"/>
    <lineage>
        <taxon>Bacteria</taxon>
        <taxon>Bacillati</taxon>
        <taxon>Actinomycetota</taxon>
        <taxon>Actinomycetes</taxon>
        <taxon>Jiangellales</taxon>
        <taxon>Jiangellaceae</taxon>
        <taxon>Phytoactinopolyspora</taxon>
    </lineage>
</organism>
<sequence>MIDERGAALYALLRHVRPLVLNSARVVEALVHDAGWTVGMRAVMEVIDEIGPTPAPAIASRLDLPRQGVQRHINDLLELGHVEAQPNPAHRRSNLIAHTPRGAEVYARIRADELRRLDSLAGECSPTDIDVAVQVLAALNRDVRDQAARLTYTRKKRDND</sequence>
<gene>
    <name evidence="2" type="ORF">F7O44_08880</name>
</gene>
<dbReference type="PANTHER" id="PTHR33164">
    <property type="entry name" value="TRANSCRIPTIONAL REGULATOR, MARR FAMILY"/>
    <property type="match status" value="1"/>
</dbReference>
<dbReference type="PANTHER" id="PTHR33164:SF99">
    <property type="entry name" value="MARR FAMILY REGULATORY PROTEIN"/>
    <property type="match status" value="1"/>
</dbReference>
<dbReference type="Proteomes" id="UP000460435">
    <property type="component" value="Unassembled WGS sequence"/>
</dbReference>
<dbReference type="SUPFAM" id="SSF46785">
    <property type="entry name" value="Winged helix' DNA-binding domain"/>
    <property type="match status" value="1"/>
</dbReference>
<dbReference type="Pfam" id="PF12802">
    <property type="entry name" value="MarR_2"/>
    <property type="match status" value="1"/>
</dbReference>
<name>A0A7K3M1L1_9ACTN</name>
<dbReference type="InterPro" id="IPR036388">
    <property type="entry name" value="WH-like_DNA-bd_sf"/>
</dbReference>
<dbReference type="AlphaFoldDB" id="A0A7K3M1L1"/>
<dbReference type="Gene3D" id="1.10.10.10">
    <property type="entry name" value="Winged helix-like DNA-binding domain superfamily/Winged helix DNA-binding domain"/>
    <property type="match status" value="1"/>
</dbReference>
<keyword evidence="3" id="KW-1185">Reference proteome</keyword>
<proteinExistence type="predicted"/>